<protein>
    <recommendedName>
        <fullName evidence="5">non-specific protein-tyrosine kinase</fullName>
        <ecNumber evidence="5">2.7.10.2</ecNumber>
    </recommendedName>
</protein>
<evidence type="ECO:0000256" key="15">
    <source>
        <dbReference type="ARBA" id="ARBA00023137"/>
    </source>
</evidence>
<dbReference type="InterPro" id="IPR027417">
    <property type="entry name" value="P-loop_NTPase"/>
</dbReference>
<comment type="caution">
    <text evidence="22">The sequence shown here is derived from an EMBL/GenBank/DDBJ whole genome shotgun (WGS) entry which is preliminary data.</text>
</comment>
<keyword evidence="6" id="KW-1003">Cell membrane</keyword>
<keyword evidence="13 18" id="KW-1133">Transmembrane helix</keyword>
<evidence type="ECO:0000256" key="18">
    <source>
        <dbReference type="SAM" id="Phobius"/>
    </source>
</evidence>
<evidence type="ECO:0000256" key="13">
    <source>
        <dbReference type="ARBA" id="ARBA00022989"/>
    </source>
</evidence>
<evidence type="ECO:0000313" key="22">
    <source>
        <dbReference type="EMBL" id="KFI68327.1"/>
    </source>
</evidence>
<dbReference type="InterPro" id="IPR032807">
    <property type="entry name" value="GNVR"/>
</dbReference>
<keyword evidence="7" id="KW-0997">Cell inner membrane</keyword>
<evidence type="ECO:0000256" key="2">
    <source>
        <dbReference type="ARBA" id="ARBA00006683"/>
    </source>
</evidence>
<evidence type="ECO:0000256" key="4">
    <source>
        <dbReference type="ARBA" id="ARBA00008883"/>
    </source>
</evidence>
<comment type="similarity">
    <text evidence="4">Belongs to the etk/wzc family.</text>
</comment>
<evidence type="ECO:0000256" key="12">
    <source>
        <dbReference type="ARBA" id="ARBA00022840"/>
    </source>
</evidence>
<comment type="similarity">
    <text evidence="2">Belongs to the CpsC/CapA family.</text>
</comment>
<reference evidence="22 23" key="1">
    <citation type="submission" date="2014-03" db="EMBL/GenBank/DDBJ databases">
        <title>Genomics of Bifidobacteria.</title>
        <authorList>
            <person name="Ventura M."/>
            <person name="Milani C."/>
            <person name="Lugli G.A."/>
        </authorList>
    </citation>
    <scope>NUCLEOTIDE SEQUENCE [LARGE SCALE GENOMIC DNA]</scope>
    <source>
        <strain evidence="22 23">LMG 11591</strain>
    </source>
</reference>
<dbReference type="GO" id="GO:0005886">
    <property type="term" value="C:plasma membrane"/>
    <property type="evidence" value="ECO:0007669"/>
    <property type="project" value="UniProtKB-SubCell"/>
</dbReference>
<evidence type="ECO:0000256" key="10">
    <source>
        <dbReference type="ARBA" id="ARBA00022741"/>
    </source>
</evidence>
<dbReference type="GO" id="GO:0005524">
    <property type="term" value="F:ATP binding"/>
    <property type="evidence" value="ECO:0007669"/>
    <property type="project" value="UniProtKB-KW"/>
</dbReference>
<feature type="transmembrane region" description="Helical" evidence="18">
    <location>
        <begin position="188"/>
        <end position="207"/>
    </location>
</feature>
<keyword evidence="23" id="KW-1185">Reference proteome</keyword>
<feature type="domain" description="Tyrosine-protein kinase G-rich" evidence="21">
    <location>
        <begin position="163"/>
        <end position="209"/>
    </location>
</feature>
<keyword evidence="11 22" id="KW-0418">Kinase</keyword>
<sequence>MVGRDNHHNDLTFIDLFHIVLKHLITVVIGFIVVFGLSCVYLLVKTPEYTATAQAFTTYSDTSNVNENYSSLGSAASYISTQVKSYPTLITTDVVLQPVIDQMHLDESIATLAKTITAVNPTNTAFINISASSEDPHEAAKIANAVTDSFQNVVQSSLYMDNKQSPVKITVVQKAMVPESPSAPKTPLVLLIGIVGGLIVGIIAALLKDVLSRKIQDDSELTTYINAPTLGRIPEDEAVNSNTSVIISEPGSSVAEDYRRICTNLSFIAPISGTNSRLVVVSAVGANEGKTTTAVNVATALAETGSAVLLIDADLRNPSVAKKLDIDGSAGLAHVLSGQASVKDVVQRFWKANLHIMPAGPKPPNAAQLLNSPVMSELINNALHQYDYVIIDTAPLVVANDGALFAKQGGGLVMVSRRGVTLKKQLSETAAELANLHVDVTGFVFNGAKLDKKLAGSSYYYYTSSSDSQSKERHSSHSKDKH</sequence>
<evidence type="ECO:0000256" key="5">
    <source>
        <dbReference type="ARBA" id="ARBA00011903"/>
    </source>
</evidence>
<proteinExistence type="inferred from homology"/>
<feature type="domain" description="Polysaccharide chain length determinant N-terminal" evidence="19">
    <location>
        <begin position="10"/>
        <end position="102"/>
    </location>
</feature>
<dbReference type="InterPro" id="IPR050445">
    <property type="entry name" value="Bact_polysacc_biosynth/exp"/>
</dbReference>
<keyword evidence="15" id="KW-0829">Tyrosine-protein kinase</keyword>
<evidence type="ECO:0000256" key="3">
    <source>
        <dbReference type="ARBA" id="ARBA00007316"/>
    </source>
</evidence>
<evidence type="ECO:0000256" key="6">
    <source>
        <dbReference type="ARBA" id="ARBA00022475"/>
    </source>
</evidence>
<evidence type="ECO:0000259" key="21">
    <source>
        <dbReference type="Pfam" id="PF13807"/>
    </source>
</evidence>
<dbReference type="STRING" id="1692.BMAGN_0288"/>
<dbReference type="InterPro" id="IPR025669">
    <property type="entry name" value="AAA_dom"/>
</dbReference>
<dbReference type="eggNOG" id="COG0489">
    <property type="taxonomic scope" value="Bacteria"/>
</dbReference>
<dbReference type="Pfam" id="PF13807">
    <property type="entry name" value="GNVR"/>
    <property type="match status" value="1"/>
</dbReference>
<evidence type="ECO:0000256" key="11">
    <source>
        <dbReference type="ARBA" id="ARBA00022777"/>
    </source>
</evidence>
<evidence type="ECO:0000259" key="19">
    <source>
        <dbReference type="Pfam" id="PF02706"/>
    </source>
</evidence>
<evidence type="ECO:0000256" key="8">
    <source>
        <dbReference type="ARBA" id="ARBA00022679"/>
    </source>
</evidence>
<accession>A0A087BBC7</accession>
<comment type="subcellular location">
    <subcellularLocation>
        <location evidence="1">Cell inner membrane</location>
        <topology evidence="1">Multi-pass membrane protein</topology>
    </subcellularLocation>
</comment>
<name>A0A087BBC7_9BIFI</name>
<dbReference type="Gene3D" id="3.40.50.300">
    <property type="entry name" value="P-loop containing nucleotide triphosphate hydrolases"/>
    <property type="match status" value="1"/>
</dbReference>
<dbReference type="PANTHER" id="PTHR32309">
    <property type="entry name" value="TYROSINE-PROTEIN KINASE"/>
    <property type="match status" value="1"/>
</dbReference>
<evidence type="ECO:0000256" key="14">
    <source>
        <dbReference type="ARBA" id="ARBA00023136"/>
    </source>
</evidence>
<dbReference type="InterPro" id="IPR005702">
    <property type="entry name" value="Wzc-like_C"/>
</dbReference>
<comment type="similarity">
    <text evidence="3">Belongs to the CpsD/CapB family.</text>
</comment>
<keyword evidence="9 18" id="KW-0812">Transmembrane</keyword>
<keyword evidence="12" id="KW-0067">ATP-binding</keyword>
<dbReference type="Proteomes" id="UP000029052">
    <property type="component" value="Unassembled WGS sequence"/>
</dbReference>
<keyword evidence="8 22" id="KW-0808">Transferase</keyword>
<comment type="catalytic activity">
    <reaction evidence="16">
        <text>L-tyrosyl-[protein] + ATP = O-phospho-L-tyrosyl-[protein] + ADP + H(+)</text>
        <dbReference type="Rhea" id="RHEA:10596"/>
        <dbReference type="Rhea" id="RHEA-COMP:10136"/>
        <dbReference type="Rhea" id="RHEA-COMP:20101"/>
        <dbReference type="ChEBI" id="CHEBI:15378"/>
        <dbReference type="ChEBI" id="CHEBI:30616"/>
        <dbReference type="ChEBI" id="CHEBI:46858"/>
        <dbReference type="ChEBI" id="CHEBI:61978"/>
        <dbReference type="ChEBI" id="CHEBI:456216"/>
        <dbReference type="EC" id="2.7.10.2"/>
    </reaction>
</comment>
<dbReference type="CDD" id="cd05387">
    <property type="entry name" value="BY-kinase"/>
    <property type="match status" value="1"/>
</dbReference>
<evidence type="ECO:0000256" key="9">
    <source>
        <dbReference type="ARBA" id="ARBA00022692"/>
    </source>
</evidence>
<dbReference type="GO" id="GO:0004715">
    <property type="term" value="F:non-membrane spanning protein tyrosine kinase activity"/>
    <property type="evidence" value="ECO:0007669"/>
    <property type="project" value="UniProtKB-EC"/>
</dbReference>
<evidence type="ECO:0000313" key="23">
    <source>
        <dbReference type="Proteomes" id="UP000029052"/>
    </source>
</evidence>
<feature type="domain" description="AAA" evidence="20">
    <location>
        <begin position="289"/>
        <end position="396"/>
    </location>
</feature>
<evidence type="ECO:0000256" key="16">
    <source>
        <dbReference type="ARBA" id="ARBA00051245"/>
    </source>
</evidence>
<feature type="transmembrane region" description="Helical" evidence="18">
    <location>
        <begin position="20"/>
        <end position="44"/>
    </location>
</feature>
<feature type="compositionally biased region" description="Basic and acidic residues" evidence="17">
    <location>
        <begin position="469"/>
        <end position="482"/>
    </location>
</feature>
<dbReference type="Pfam" id="PF02706">
    <property type="entry name" value="Wzz"/>
    <property type="match status" value="1"/>
</dbReference>
<dbReference type="PANTHER" id="PTHR32309:SF13">
    <property type="entry name" value="FERRIC ENTEROBACTIN TRANSPORT PROTEIN FEPE"/>
    <property type="match status" value="1"/>
</dbReference>
<evidence type="ECO:0000256" key="7">
    <source>
        <dbReference type="ARBA" id="ARBA00022519"/>
    </source>
</evidence>
<dbReference type="Pfam" id="PF13614">
    <property type="entry name" value="AAA_31"/>
    <property type="match status" value="1"/>
</dbReference>
<dbReference type="SUPFAM" id="SSF52540">
    <property type="entry name" value="P-loop containing nucleoside triphosphate hydrolases"/>
    <property type="match status" value="1"/>
</dbReference>
<dbReference type="InterPro" id="IPR003856">
    <property type="entry name" value="LPS_length_determ_N"/>
</dbReference>
<feature type="region of interest" description="Disordered" evidence="17">
    <location>
        <begin position="462"/>
        <end position="482"/>
    </location>
</feature>
<dbReference type="AlphaFoldDB" id="A0A087BBC7"/>
<keyword evidence="14 18" id="KW-0472">Membrane</keyword>
<dbReference type="eggNOG" id="COG3944">
    <property type="taxonomic scope" value="Bacteria"/>
</dbReference>
<dbReference type="NCBIfam" id="TIGR01007">
    <property type="entry name" value="eps_fam"/>
    <property type="match status" value="1"/>
</dbReference>
<evidence type="ECO:0000256" key="1">
    <source>
        <dbReference type="ARBA" id="ARBA00004429"/>
    </source>
</evidence>
<evidence type="ECO:0000259" key="20">
    <source>
        <dbReference type="Pfam" id="PF13614"/>
    </source>
</evidence>
<dbReference type="EMBL" id="JGZB01000004">
    <property type="protein sequence ID" value="KFI68327.1"/>
    <property type="molecule type" value="Genomic_DNA"/>
</dbReference>
<dbReference type="EC" id="2.7.10.2" evidence="5"/>
<evidence type="ECO:0000256" key="17">
    <source>
        <dbReference type="SAM" id="MobiDB-lite"/>
    </source>
</evidence>
<organism evidence="22 23">
    <name type="scientific">Bifidobacterium magnum</name>
    <dbReference type="NCBI Taxonomy" id="1692"/>
    <lineage>
        <taxon>Bacteria</taxon>
        <taxon>Bacillati</taxon>
        <taxon>Actinomycetota</taxon>
        <taxon>Actinomycetes</taxon>
        <taxon>Bifidobacteriales</taxon>
        <taxon>Bifidobacteriaceae</taxon>
        <taxon>Bifidobacterium</taxon>
    </lineage>
</organism>
<gene>
    <name evidence="22" type="ORF">BMAGN_0288</name>
</gene>
<keyword evidence="10" id="KW-0547">Nucleotide-binding</keyword>